<feature type="transmembrane region" description="Helical" evidence="1">
    <location>
        <begin position="188"/>
        <end position="208"/>
    </location>
</feature>
<dbReference type="Pfam" id="PF13231">
    <property type="entry name" value="PMT_2"/>
    <property type="match status" value="1"/>
</dbReference>
<dbReference type="EMBL" id="JAKJHZ010000007">
    <property type="protein sequence ID" value="MCF6378549.1"/>
    <property type="molecule type" value="Genomic_DNA"/>
</dbReference>
<evidence type="ECO:0000313" key="4">
    <source>
        <dbReference type="Proteomes" id="UP001201161"/>
    </source>
</evidence>
<feature type="transmembrane region" description="Helical" evidence="1">
    <location>
        <begin position="78"/>
        <end position="96"/>
    </location>
</feature>
<dbReference type="InterPro" id="IPR038731">
    <property type="entry name" value="RgtA/B/C-like"/>
</dbReference>
<dbReference type="Proteomes" id="UP001201161">
    <property type="component" value="Unassembled WGS sequence"/>
</dbReference>
<keyword evidence="1" id="KW-0472">Membrane</keyword>
<feature type="transmembrane region" description="Helical" evidence="1">
    <location>
        <begin position="214"/>
        <end position="230"/>
    </location>
</feature>
<gene>
    <name evidence="3" type="ORF">L2K70_13135</name>
</gene>
<organism evidence="3 4">
    <name type="scientific">Nocardioides potassii</name>
    <dbReference type="NCBI Taxonomy" id="2911371"/>
    <lineage>
        <taxon>Bacteria</taxon>
        <taxon>Bacillati</taxon>
        <taxon>Actinomycetota</taxon>
        <taxon>Actinomycetes</taxon>
        <taxon>Propionibacteriales</taxon>
        <taxon>Nocardioidaceae</taxon>
        <taxon>Nocardioides</taxon>
    </lineage>
</organism>
<evidence type="ECO:0000256" key="1">
    <source>
        <dbReference type="SAM" id="Phobius"/>
    </source>
</evidence>
<feature type="transmembrane region" description="Helical" evidence="1">
    <location>
        <begin position="286"/>
        <end position="309"/>
    </location>
</feature>
<feature type="transmembrane region" description="Helical" evidence="1">
    <location>
        <begin position="237"/>
        <end position="255"/>
    </location>
</feature>
<keyword evidence="1" id="KW-0812">Transmembrane</keyword>
<sequence length="539" mass="58052">MNRPAEGLVVRTGSLVVAAGFLWVTLNVLVAPKYGVVRWPRVGVPVAAAVVLVVLVLAVVASRGLVRRLEERPWLRRVLLLVALLAMFAVQVRLGYSIRFNPGWDAGFLETQTRGIVDGTIPVESVAATLAAYPNNLFLASLMTRFWEQWLGAGHTDGDLGLVLVNAAVLCASVVFVYLAARRLGGPATAYVASLFCVVFVGVSPWIGVVYSDTVGMLPIAVLAYLAVLLRDVTGWARPLLWLAVGVVGALGYAIKPTVVFAVLALVAVTVLTTAWRTWSSRDALLRVGAVLGLGVGAVIGLQATTLTIDAAELSPPPGQTGAAFPVSHFLMMGAAEKPGPYNPYYGAYRDEDALATLAVPIGEERERHGFEEYKARVSAMGPVGYARFLNDKATWTMGDGTFFMYGEGSMAAVPTPFAHGSATDRQVQSFLGLHGDRFWMVADTWQAFWLVVLLLMAAPLVLRDRDLDSLPAAAMRAGLLGLVLFVLFFEGRSRYLYLYLPFFLLLASTAVVAIARRVRPEREAQRDAETDAEVAPAG</sequence>
<name>A0ABS9HDI6_9ACTN</name>
<reference evidence="3 4" key="1">
    <citation type="submission" date="2022-01" db="EMBL/GenBank/DDBJ databases">
        <title>Nocardioides sp. nov., an actinomycete isolated from mining soil.</title>
        <authorList>
            <person name="Liu L."/>
        </authorList>
    </citation>
    <scope>NUCLEOTIDE SEQUENCE [LARGE SCALE GENOMIC DNA]</scope>
    <source>
        <strain evidence="3 4">KLBMP 9356</strain>
    </source>
</reference>
<feature type="transmembrane region" description="Helical" evidence="1">
    <location>
        <begin position="470"/>
        <end position="490"/>
    </location>
</feature>
<evidence type="ECO:0000259" key="2">
    <source>
        <dbReference type="Pfam" id="PF13231"/>
    </source>
</evidence>
<proteinExistence type="predicted"/>
<feature type="transmembrane region" description="Helical" evidence="1">
    <location>
        <begin position="446"/>
        <end position="463"/>
    </location>
</feature>
<feature type="domain" description="Glycosyltransferase RgtA/B/C/D-like" evidence="2">
    <location>
        <begin position="157"/>
        <end position="293"/>
    </location>
</feature>
<feature type="transmembrane region" description="Helical" evidence="1">
    <location>
        <begin position="160"/>
        <end position="181"/>
    </location>
</feature>
<feature type="transmembrane region" description="Helical" evidence="1">
    <location>
        <begin position="42"/>
        <end position="66"/>
    </location>
</feature>
<keyword evidence="1" id="KW-1133">Transmembrane helix</keyword>
<protein>
    <submittedName>
        <fullName evidence="3">Glycosyltransferase family 39 protein</fullName>
    </submittedName>
</protein>
<keyword evidence="4" id="KW-1185">Reference proteome</keyword>
<dbReference type="RefSeq" id="WP_236402600.1">
    <property type="nucleotide sequence ID" value="NZ_JAKJHZ010000007.1"/>
</dbReference>
<feature type="transmembrane region" description="Helical" evidence="1">
    <location>
        <begin position="12"/>
        <end position="30"/>
    </location>
</feature>
<evidence type="ECO:0000313" key="3">
    <source>
        <dbReference type="EMBL" id="MCF6378549.1"/>
    </source>
</evidence>
<feature type="transmembrane region" description="Helical" evidence="1">
    <location>
        <begin position="496"/>
        <end position="516"/>
    </location>
</feature>
<comment type="caution">
    <text evidence="3">The sequence shown here is derived from an EMBL/GenBank/DDBJ whole genome shotgun (WGS) entry which is preliminary data.</text>
</comment>
<accession>A0ABS9HDI6</accession>